<keyword evidence="1" id="KW-0472">Membrane</keyword>
<evidence type="ECO:0000313" key="3">
    <source>
        <dbReference type="Proteomes" id="UP000790347"/>
    </source>
</evidence>
<organism evidence="2 3">
    <name type="scientific">Dermatophagoides farinae</name>
    <name type="common">American house dust mite</name>
    <dbReference type="NCBI Taxonomy" id="6954"/>
    <lineage>
        <taxon>Eukaryota</taxon>
        <taxon>Metazoa</taxon>
        <taxon>Ecdysozoa</taxon>
        <taxon>Arthropoda</taxon>
        <taxon>Chelicerata</taxon>
        <taxon>Arachnida</taxon>
        <taxon>Acari</taxon>
        <taxon>Acariformes</taxon>
        <taxon>Sarcoptiformes</taxon>
        <taxon>Astigmata</taxon>
        <taxon>Psoroptidia</taxon>
        <taxon>Analgoidea</taxon>
        <taxon>Pyroglyphidae</taxon>
        <taxon>Dermatophagoidinae</taxon>
        <taxon>Dermatophagoides</taxon>
    </lineage>
</organism>
<gene>
    <name evidence="2" type="ORF">DERF_003022</name>
</gene>
<dbReference type="AlphaFoldDB" id="A0A922LB57"/>
<name>A0A922LB57_DERFA</name>
<feature type="transmembrane region" description="Helical" evidence="1">
    <location>
        <begin position="20"/>
        <end position="39"/>
    </location>
</feature>
<evidence type="ECO:0000313" key="2">
    <source>
        <dbReference type="EMBL" id="KAH9529118.1"/>
    </source>
</evidence>
<proteinExistence type="predicted"/>
<keyword evidence="1" id="KW-0812">Transmembrane</keyword>
<sequence length="44" mass="4649">MFLDDDNNDCGGRVRNDSIGVVVVAVLGATVYSLECGMAKKTQS</sequence>
<dbReference type="EMBL" id="ASGP02000001">
    <property type="protein sequence ID" value="KAH9529118.1"/>
    <property type="molecule type" value="Genomic_DNA"/>
</dbReference>
<keyword evidence="1" id="KW-1133">Transmembrane helix</keyword>
<reference evidence="2" key="2">
    <citation type="journal article" date="2022" name="Res Sq">
        <title>Comparative Genomics Reveals Insights into the Divergent Evolution of Astigmatic Mites and Household Pest Adaptations.</title>
        <authorList>
            <person name="Xiong Q."/>
            <person name="Wan A.T.-Y."/>
            <person name="Liu X.-Y."/>
            <person name="Fung C.S.-H."/>
            <person name="Xiao X."/>
            <person name="Malainual N."/>
            <person name="Hou J."/>
            <person name="Wang L."/>
            <person name="Wang M."/>
            <person name="Yang K."/>
            <person name="Cui Y."/>
            <person name="Leung E."/>
            <person name="Nong W."/>
            <person name="Shin S.-K."/>
            <person name="Au S."/>
            <person name="Jeong K.Y."/>
            <person name="Chew F.T."/>
            <person name="Hui J."/>
            <person name="Leung T.F."/>
            <person name="Tungtrongchitr A."/>
            <person name="Zhong N."/>
            <person name="Liu Z."/>
            <person name="Tsui S."/>
        </authorList>
    </citation>
    <scope>NUCLEOTIDE SEQUENCE</scope>
    <source>
        <strain evidence="2">Derf</strain>
        <tissue evidence="2">Whole organism</tissue>
    </source>
</reference>
<protein>
    <submittedName>
        <fullName evidence="2">Uncharacterized protein</fullName>
    </submittedName>
</protein>
<accession>A0A922LB57</accession>
<comment type="caution">
    <text evidence="2">The sequence shown here is derived from an EMBL/GenBank/DDBJ whole genome shotgun (WGS) entry which is preliminary data.</text>
</comment>
<reference evidence="2" key="1">
    <citation type="submission" date="2013-05" db="EMBL/GenBank/DDBJ databases">
        <authorList>
            <person name="Yim A.K.Y."/>
            <person name="Chan T.F."/>
            <person name="Ji K.M."/>
            <person name="Liu X.Y."/>
            <person name="Zhou J.W."/>
            <person name="Li R.Q."/>
            <person name="Yang K.Y."/>
            <person name="Li J."/>
            <person name="Li M."/>
            <person name="Law P.T.W."/>
            <person name="Wu Y.L."/>
            <person name="Cai Z.L."/>
            <person name="Qin H."/>
            <person name="Bao Y."/>
            <person name="Leung R.K.K."/>
            <person name="Ng P.K.S."/>
            <person name="Zou J."/>
            <person name="Zhong X.J."/>
            <person name="Ran P.X."/>
            <person name="Zhong N.S."/>
            <person name="Liu Z.G."/>
            <person name="Tsui S.K.W."/>
        </authorList>
    </citation>
    <scope>NUCLEOTIDE SEQUENCE</scope>
    <source>
        <strain evidence="2">Derf</strain>
        <tissue evidence="2">Whole organism</tissue>
    </source>
</reference>
<evidence type="ECO:0000256" key="1">
    <source>
        <dbReference type="SAM" id="Phobius"/>
    </source>
</evidence>
<dbReference type="Proteomes" id="UP000790347">
    <property type="component" value="Unassembled WGS sequence"/>
</dbReference>
<keyword evidence="3" id="KW-1185">Reference proteome</keyword>